<dbReference type="EMBL" id="CP000473">
    <property type="protein sequence ID" value="ABJ81565.1"/>
    <property type="molecule type" value="Genomic_DNA"/>
</dbReference>
<name>Q02BK1_SOLUE</name>
<dbReference type="STRING" id="234267.Acid_0559"/>
<evidence type="ECO:0000313" key="2">
    <source>
        <dbReference type="EMBL" id="ABJ81565.1"/>
    </source>
</evidence>
<dbReference type="InterPro" id="IPR055259">
    <property type="entry name" value="YkvP/CgeB_Glyco_trans-like"/>
</dbReference>
<dbReference type="Pfam" id="PF13524">
    <property type="entry name" value="Glyco_trans_1_2"/>
    <property type="match status" value="1"/>
</dbReference>
<dbReference type="OrthoDB" id="9179708at2"/>
<dbReference type="eggNOG" id="ENOG5033XZ2">
    <property type="taxonomic scope" value="Bacteria"/>
</dbReference>
<accession>Q02BK1</accession>
<proteinExistence type="predicted"/>
<dbReference type="AlphaFoldDB" id="Q02BK1"/>
<gene>
    <name evidence="2" type="ordered locus">Acid_0559</name>
</gene>
<organism evidence="2">
    <name type="scientific">Solibacter usitatus (strain Ellin6076)</name>
    <dbReference type="NCBI Taxonomy" id="234267"/>
    <lineage>
        <taxon>Bacteria</taxon>
        <taxon>Pseudomonadati</taxon>
        <taxon>Acidobacteriota</taxon>
        <taxon>Terriglobia</taxon>
        <taxon>Bryobacterales</taxon>
        <taxon>Solibacteraceae</taxon>
        <taxon>Candidatus Solibacter</taxon>
    </lineage>
</organism>
<dbReference type="InParanoid" id="Q02BK1"/>
<dbReference type="KEGG" id="sus:Acid_0559"/>
<protein>
    <recommendedName>
        <fullName evidence="1">Spore protein YkvP/CgeB glycosyl transferase-like domain-containing protein</fullName>
    </recommendedName>
</protein>
<feature type="domain" description="Spore protein YkvP/CgeB glycosyl transferase-like" evidence="1">
    <location>
        <begin position="320"/>
        <end position="435"/>
    </location>
</feature>
<sequence length="441" mass="49572">MSVLRDEGLPLAGLRIAVTLPPHAWFGGVDYNFAIEMSEELRALGAKVFDVDVAGFTGQNESYIAGVIEALKSFRPDVVISLPNALYVLLCVTRDQQNIFRDILCVPTLMLWDHGLLQLPRQILNHNPGTPEDARTGAVSRIRQVLNHPLYLHYSPDKGHIAALDKAGILEAGKVRFFLQPAYPNFVKYGYRTVPRNMFRSTVAFAGNVYLKAAHALPFRNQPLLGSLESRVMEAKKARLTECAWDLLVAEIQALDSKTRKQLSLEPDSTFFWNFMHEEIELVANTEVRLAVLTGLKREYDFYGNFMEPGSVASLSKQYGIRFLKSLDYFTELPLLFINSSVIVDVVNLGYNTGVSPKIMGCFAAGGLVLFDYKEDFARIMGDAAGEVMYRGIDHLNSLVDAYLAKPHRRRDIASYLQHRVVTEFSFSALAKRLLVDERAW</sequence>
<dbReference type="HOGENOM" id="CLU_620965_0_0_0"/>
<evidence type="ECO:0000259" key="1">
    <source>
        <dbReference type="Pfam" id="PF13524"/>
    </source>
</evidence>
<reference evidence="2" key="1">
    <citation type="submission" date="2006-10" db="EMBL/GenBank/DDBJ databases">
        <title>Complete sequence of Solibacter usitatus Ellin6076.</title>
        <authorList>
            <consortium name="US DOE Joint Genome Institute"/>
            <person name="Copeland A."/>
            <person name="Lucas S."/>
            <person name="Lapidus A."/>
            <person name="Barry K."/>
            <person name="Detter J.C."/>
            <person name="Glavina del Rio T."/>
            <person name="Hammon N."/>
            <person name="Israni S."/>
            <person name="Dalin E."/>
            <person name="Tice H."/>
            <person name="Pitluck S."/>
            <person name="Thompson L.S."/>
            <person name="Brettin T."/>
            <person name="Bruce D."/>
            <person name="Han C."/>
            <person name="Tapia R."/>
            <person name="Gilna P."/>
            <person name="Schmutz J."/>
            <person name="Larimer F."/>
            <person name="Land M."/>
            <person name="Hauser L."/>
            <person name="Kyrpides N."/>
            <person name="Mikhailova N."/>
            <person name="Janssen P.H."/>
            <person name="Kuske C.R."/>
            <person name="Richardson P."/>
        </authorList>
    </citation>
    <scope>NUCLEOTIDE SEQUENCE</scope>
    <source>
        <strain evidence="2">Ellin6076</strain>
    </source>
</reference>